<comment type="caution">
    <text evidence="2">The sequence shown here is derived from an EMBL/GenBank/DDBJ whole genome shotgun (WGS) entry which is preliminary data.</text>
</comment>
<reference evidence="2" key="1">
    <citation type="submission" date="2018-11" db="EMBL/GenBank/DDBJ databases">
        <authorList>
            <consortium name="Pathogen Informatics"/>
        </authorList>
    </citation>
    <scope>NUCLEOTIDE SEQUENCE</scope>
</reference>
<dbReference type="AlphaFoldDB" id="A0A448XJT6"/>
<evidence type="ECO:0000313" key="3">
    <source>
        <dbReference type="Proteomes" id="UP000784294"/>
    </source>
</evidence>
<protein>
    <submittedName>
        <fullName evidence="2">Uncharacterized protein</fullName>
    </submittedName>
</protein>
<accession>A0A448XJT6</accession>
<evidence type="ECO:0000313" key="2">
    <source>
        <dbReference type="EMBL" id="VEL38368.1"/>
    </source>
</evidence>
<dbReference type="Proteomes" id="UP000784294">
    <property type="component" value="Unassembled WGS sequence"/>
</dbReference>
<name>A0A448XJT6_9PLAT</name>
<sequence length="187" mass="20148">MVVDPDLDLDLEPEFSPDFSAAGQIASRMTVSPQPSHAQPDSHCDVSSRELVRGLPSSSRVGPKTEFEFMTSPGSSSSILINRPNKSVSSISPILTSRASKSHRLLTYHQARSIEFTSPSTPSSSRTRGSYATSSTNSQTYGLGTGGCVLLKKARSFKRADSLECTNESSGFWGIARQARASKLLLF</sequence>
<keyword evidence="3" id="KW-1185">Reference proteome</keyword>
<dbReference type="EMBL" id="CAAALY010257690">
    <property type="protein sequence ID" value="VEL38368.1"/>
    <property type="molecule type" value="Genomic_DNA"/>
</dbReference>
<proteinExistence type="predicted"/>
<feature type="region of interest" description="Disordered" evidence="1">
    <location>
        <begin position="116"/>
        <end position="137"/>
    </location>
</feature>
<gene>
    <name evidence="2" type="ORF">PXEA_LOCUS31808</name>
</gene>
<organism evidence="2 3">
    <name type="scientific">Protopolystoma xenopodis</name>
    <dbReference type="NCBI Taxonomy" id="117903"/>
    <lineage>
        <taxon>Eukaryota</taxon>
        <taxon>Metazoa</taxon>
        <taxon>Spiralia</taxon>
        <taxon>Lophotrochozoa</taxon>
        <taxon>Platyhelminthes</taxon>
        <taxon>Monogenea</taxon>
        <taxon>Polyopisthocotylea</taxon>
        <taxon>Polystomatidea</taxon>
        <taxon>Polystomatidae</taxon>
        <taxon>Protopolystoma</taxon>
    </lineage>
</organism>
<feature type="compositionally biased region" description="Low complexity" evidence="1">
    <location>
        <begin position="117"/>
        <end position="128"/>
    </location>
</feature>
<evidence type="ECO:0000256" key="1">
    <source>
        <dbReference type="SAM" id="MobiDB-lite"/>
    </source>
</evidence>